<comment type="caution">
    <text evidence="7">The sequence shown here is derived from an EMBL/GenBank/DDBJ whole genome shotgun (WGS) entry which is preliminary data.</text>
</comment>
<dbReference type="CDD" id="cd07023">
    <property type="entry name" value="S49_Sppa_N_C"/>
    <property type="match status" value="1"/>
</dbReference>
<keyword evidence="5" id="KW-1133">Transmembrane helix</keyword>
<dbReference type="RefSeq" id="WP_227229046.1">
    <property type="nucleotide sequence ID" value="NZ_JAJCVJ010000001.1"/>
</dbReference>
<proteinExistence type="inferred from homology"/>
<accession>A0ABD5R6N2</accession>
<name>A0ABD5R6N2_9EURY</name>
<feature type="domain" description="Peptidase S49" evidence="6">
    <location>
        <begin position="148"/>
        <end position="289"/>
    </location>
</feature>
<reference evidence="7 8" key="1">
    <citation type="journal article" date="2019" name="Int. J. Syst. Evol. Microbiol.">
        <title>The Global Catalogue of Microorganisms (GCM) 10K type strain sequencing project: providing services to taxonomists for standard genome sequencing and annotation.</title>
        <authorList>
            <consortium name="The Broad Institute Genomics Platform"/>
            <consortium name="The Broad Institute Genome Sequencing Center for Infectious Disease"/>
            <person name="Wu L."/>
            <person name="Ma J."/>
        </authorList>
    </citation>
    <scope>NUCLEOTIDE SEQUENCE [LARGE SCALE GENOMIC DNA]</scope>
    <source>
        <strain evidence="7 8">CGMCC 1.12237</strain>
    </source>
</reference>
<evidence type="ECO:0000256" key="1">
    <source>
        <dbReference type="ARBA" id="ARBA00008683"/>
    </source>
</evidence>
<keyword evidence="2" id="KW-0645">Protease</keyword>
<evidence type="ECO:0000256" key="4">
    <source>
        <dbReference type="ARBA" id="ARBA00022825"/>
    </source>
</evidence>
<dbReference type="InterPro" id="IPR002142">
    <property type="entry name" value="Peptidase_S49"/>
</dbReference>
<feature type="transmembrane region" description="Helical" evidence="5">
    <location>
        <begin position="16"/>
        <end position="38"/>
    </location>
</feature>
<protein>
    <submittedName>
        <fullName evidence="7">Signal peptide peptidase SppA</fullName>
    </submittedName>
</protein>
<dbReference type="InterPro" id="IPR004635">
    <property type="entry name" value="Pept_S49_SppA"/>
</dbReference>
<gene>
    <name evidence="7" type="primary">sppA</name>
    <name evidence="7" type="ORF">ACFPJ5_01870</name>
</gene>
<comment type="similarity">
    <text evidence="1">Belongs to the peptidase S49 family.</text>
</comment>
<sequence length="340" mass="34888">MATDSTDGPGSGTARLLTVLLVGLLAAALGVVVFVIVPGGNLARLLGVLLVVGTALLGARVAGGIADSLFPDYNVAEVAVEGPIVRDTGTSSFAAGSVGADADAIVDQIERADADDNAEALLVKLNTPGGEVLPSDDIRNAAAAFDGPTVAYATDTCASGGYWIASGCDELWARDASVVGSIGVIGSSVNAAEAADKLGLSYERFAAGKYKDAGSSLKEMNEEDRAYLQGLIDDIYDDFVDRVAEGREMDPETIRETEARVFLGEEAHERGLVDDLGTADDVEDRVADLLGEGVGVREFQPPRSLMGRFRGGAAAVAYAFGAGVASVVGGDADGDVDLRL</sequence>
<feature type="transmembrane region" description="Helical" evidence="5">
    <location>
        <begin position="45"/>
        <end position="66"/>
    </location>
</feature>
<keyword evidence="3" id="KW-0378">Hydrolase</keyword>
<dbReference type="PANTHER" id="PTHR42987">
    <property type="entry name" value="PEPTIDASE S49"/>
    <property type="match status" value="1"/>
</dbReference>
<dbReference type="Pfam" id="PF01343">
    <property type="entry name" value="Peptidase_S49"/>
    <property type="match status" value="1"/>
</dbReference>
<dbReference type="GO" id="GO:0008236">
    <property type="term" value="F:serine-type peptidase activity"/>
    <property type="evidence" value="ECO:0007669"/>
    <property type="project" value="UniProtKB-KW"/>
</dbReference>
<dbReference type="Gene3D" id="3.90.226.10">
    <property type="entry name" value="2-enoyl-CoA Hydratase, Chain A, domain 1"/>
    <property type="match status" value="1"/>
</dbReference>
<dbReference type="SUPFAM" id="SSF52096">
    <property type="entry name" value="ClpP/crotonase"/>
    <property type="match status" value="1"/>
</dbReference>
<dbReference type="InterPro" id="IPR047272">
    <property type="entry name" value="S49_SppA_C"/>
</dbReference>
<evidence type="ECO:0000313" key="8">
    <source>
        <dbReference type="Proteomes" id="UP001596201"/>
    </source>
</evidence>
<keyword evidence="8" id="KW-1185">Reference proteome</keyword>
<evidence type="ECO:0000256" key="5">
    <source>
        <dbReference type="SAM" id="Phobius"/>
    </source>
</evidence>
<evidence type="ECO:0000256" key="2">
    <source>
        <dbReference type="ARBA" id="ARBA00022670"/>
    </source>
</evidence>
<dbReference type="Proteomes" id="UP001596201">
    <property type="component" value="Unassembled WGS sequence"/>
</dbReference>
<dbReference type="NCBIfam" id="TIGR00706">
    <property type="entry name" value="SppA_dom"/>
    <property type="match status" value="1"/>
</dbReference>
<organism evidence="7 8">
    <name type="scientific">Salinirubrum litoreum</name>
    <dbReference type="NCBI Taxonomy" id="1126234"/>
    <lineage>
        <taxon>Archaea</taxon>
        <taxon>Methanobacteriati</taxon>
        <taxon>Methanobacteriota</taxon>
        <taxon>Stenosarchaea group</taxon>
        <taxon>Halobacteria</taxon>
        <taxon>Halobacteriales</taxon>
        <taxon>Haloferacaceae</taxon>
        <taxon>Salinirubrum</taxon>
    </lineage>
</organism>
<dbReference type="GO" id="GO:0006508">
    <property type="term" value="P:proteolysis"/>
    <property type="evidence" value="ECO:0007669"/>
    <property type="project" value="UniProtKB-KW"/>
</dbReference>
<evidence type="ECO:0000313" key="7">
    <source>
        <dbReference type="EMBL" id="MFC5365668.1"/>
    </source>
</evidence>
<evidence type="ECO:0000256" key="3">
    <source>
        <dbReference type="ARBA" id="ARBA00022801"/>
    </source>
</evidence>
<keyword evidence="5" id="KW-0812">Transmembrane</keyword>
<keyword evidence="5" id="KW-0472">Membrane</keyword>
<dbReference type="AlphaFoldDB" id="A0ABD5R6N2"/>
<keyword evidence="4" id="KW-0720">Serine protease</keyword>
<dbReference type="InterPro" id="IPR029045">
    <property type="entry name" value="ClpP/crotonase-like_dom_sf"/>
</dbReference>
<dbReference type="EMBL" id="JBHSKX010000001">
    <property type="protein sequence ID" value="MFC5365668.1"/>
    <property type="molecule type" value="Genomic_DNA"/>
</dbReference>
<evidence type="ECO:0000259" key="6">
    <source>
        <dbReference type="Pfam" id="PF01343"/>
    </source>
</evidence>
<dbReference type="PANTHER" id="PTHR42987:SF4">
    <property type="entry name" value="PROTEASE SOHB-RELATED"/>
    <property type="match status" value="1"/>
</dbReference>